<reference evidence="2" key="1">
    <citation type="submission" date="2009-02" db="EMBL/GenBank/DDBJ databases">
        <authorList>
            <person name="Carlson J."/>
            <person name="Booth B."/>
            <person name="Frise E."/>
            <person name="Sandler J."/>
            <person name="Wan K."/>
            <person name="Yu C."/>
            <person name="Celniker S."/>
        </authorList>
    </citation>
    <scope>NUCLEOTIDE SEQUENCE</scope>
</reference>
<feature type="transmembrane region" description="Helical" evidence="1">
    <location>
        <begin position="73"/>
        <end position="95"/>
    </location>
</feature>
<dbReference type="EMBL" id="BT064653">
    <property type="protein sequence ID" value="ACN29350.1"/>
    <property type="molecule type" value="mRNA"/>
</dbReference>
<accession>C0P8N4</accession>
<sequence length="109" mass="12429">MCCNVSRQYSCVDRSAGPYCSVLRSRIPNSSASHIWFESLDTGICDCLVAHNHGRSCSDCRRNKAKNIHPSDAYYILAGGFIILLILLVFCSAYYPYAYKRELEEEEYE</sequence>
<evidence type="ECO:0000313" key="2">
    <source>
        <dbReference type="EMBL" id="ACN29350.1"/>
    </source>
</evidence>
<name>C0P8N4_DROME</name>
<keyword evidence="1" id="KW-1133">Transmembrane helix</keyword>
<dbReference type="AlphaFoldDB" id="C0P8N4"/>
<evidence type="ECO:0000256" key="1">
    <source>
        <dbReference type="SAM" id="Phobius"/>
    </source>
</evidence>
<organism evidence="2">
    <name type="scientific">Drosophila melanogaster</name>
    <name type="common">Fruit fly</name>
    <dbReference type="NCBI Taxonomy" id="7227"/>
    <lineage>
        <taxon>Eukaryota</taxon>
        <taxon>Metazoa</taxon>
        <taxon>Ecdysozoa</taxon>
        <taxon>Arthropoda</taxon>
        <taxon>Hexapoda</taxon>
        <taxon>Insecta</taxon>
        <taxon>Pterygota</taxon>
        <taxon>Neoptera</taxon>
        <taxon>Endopterygota</taxon>
        <taxon>Diptera</taxon>
        <taxon>Brachycera</taxon>
        <taxon>Muscomorpha</taxon>
        <taxon>Ephydroidea</taxon>
        <taxon>Drosophilidae</taxon>
        <taxon>Drosophila</taxon>
        <taxon>Sophophora</taxon>
    </lineage>
</organism>
<protein>
    <submittedName>
        <fullName evidence="2">MIP06148p</fullName>
    </submittedName>
</protein>
<keyword evidence="1" id="KW-0812">Transmembrane</keyword>
<keyword evidence="1" id="KW-0472">Membrane</keyword>
<proteinExistence type="evidence at transcript level"/>